<name>A0A0A9GEQ5_ARUDO</name>
<feature type="region of interest" description="Disordered" evidence="1">
    <location>
        <begin position="157"/>
        <end position="179"/>
    </location>
</feature>
<reference evidence="2" key="2">
    <citation type="journal article" date="2015" name="Data Brief">
        <title>Shoot transcriptome of the giant reed, Arundo donax.</title>
        <authorList>
            <person name="Barrero R.A."/>
            <person name="Guerrero F.D."/>
            <person name="Moolhuijzen P."/>
            <person name="Goolsby J.A."/>
            <person name="Tidwell J."/>
            <person name="Bellgard S.E."/>
            <person name="Bellgard M.I."/>
        </authorList>
    </citation>
    <scope>NUCLEOTIDE SEQUENCE</scope>
    <source>
        <tissue evidence="2">Shoot tissue taken approximately 20 cm above the soil surface</tissue>
    </source>
</reference>
<dbReference type="AlphaFoldDB" id="A0A0A9GEQ5"/>
<dbReference type="EMBL" id="GBRH01178793">
    <property type="protein sequence ID" value="JAE19103.1"/>
    <property type="molecule type" value="Transcribed_RNA"/>
</dbReference>
<proteinExistence type="predicted"/>
<evidence type="ECO:0000256" key="1">
    <source>
        <dbReference type="SAM" id="MobiDB-lite"/>
    </source>
</evidence>
<organism evidence="2">
    <name type="scientific">Arundo donax</name>
    <name type="common">Giant reed</name>
    <name type="synonym">Donax arundinaceus</name>
    <dbReference type="NCBI Taxonomy" id="35708"/>
    <lineage>
        <taxon>Eukaryota</taxon>
        <taxon>Viridiplantae</taxon>
        <taxon>Streptophyta</taxon>
        <taxon>Embryophyta</taxon>
        <taxon>Tracheophyta</taxon>
        <taxon>Spermatophyta</taxon>
        <taxon>Magnoliopsida</taxon>
        <taxon>Liliopsida</taxon>
        <taxon>Poales</taxon>
        <taxon>Poaceae</taxon>
        <taxon>PACMAD clade</taxon>
        <taxon>Arundinoideae</taxon>
        <taxon>Arundineae</taxon>
        <taxon>Arundo</taxon>
    </lineage>
</organism>
<reference evidence="2" key="1">
    <citation type="submission" date="2014-09" db="EMBL/GenBank/DDBJ databases">
        <authorList>
            <person name="Magalhaes I.L.F."/>
            <person name="Oliveira U."/>
            <person name="Santos F.R."/>
            <person name="Vidigal T.H.D.A."/>
            <person name="Brescovit A.D."/>
            <person name="Santos A.J."/>
        </authorList>
    </citation>
    <scope>NUCLEOTIDE SEQUENCE</scope>
    <source>
        <tissue evidence="2">Shoot tissue taken approximately 20 cm above the soil surface</tissue>
    </source>
</reference>
<accession>A0A0A9GEQ5</accession>
<sequence length="218" mass="23461">MILSKKLTTTTGMVGKEESSYIVGNVPCEEGNETILSKGFPPLNSRNTPIKESCVGATNNTPSKNLSITGVKVEKCNSRTRPREDASNYALSNRLLYVTNSNTSTKGVPEEATINNPSKNVATSAVKCEEVNDNSVGNSLVEEARNNIAAEKLCAEARNKSSSRRPTIPANDKRSRKNLRTSVVHATGTSQNTCGMKSFNSVGQAVEQSTSLEAIKEY</sequence>
<protein>
    <submittedName>
        <fullName evidence="2">Uncharacterized protein</fullName>
    </submittedName>
</protein>
<evidence type="ECO:0000313" key="2">
    <source>
        <dbReference type="EMBL" id="JAE19103.1"/>
    </source>
</evidence>